<reference evidence="1 2" key="1">
    <citation type="submission" date="2019-04" db="EMBL/GenBank/DDBJ databases">
        <title>Sphingobacterium olei sp. nov., isolated from oil-contaminated soil.</title>
        <authorList>
            <person name="Liu B."/>
        </authorList>
    </citation>
    <scope>NUCLEOTIDE SEQUENCE [LARGE SCALE GENOMIC DNA]</scope>
    <source>
        <strain evidence="1 2">HAL-9</strain>
    </source>
</reference>
<evidence type="ECO:0000313" key="2">
    <source>
        <dbReference type="Proteomes" id="UP000306808"/>
    </source>
</evidence>
<dbReference type="AlphaFoldDB" id="A0A4U0N7Y3"/>
<organism evidence="1 2">
    <name type="scientific">Sphingobacterium olei</name>
    <dbReference type="NCBI Taxonomy" id="2571155"/>
    <lineage>
        <taxon>Bacteria</taxon>
        <taxon>Pseudomonadati</taxon>
        <taxon>Bacteroidota</taxon>
        <taxon>Sphingobacteriia</taxon>
        <taxon>Sphingobacteriales</taxon>
        <taxon>Sphingobacteriaceae</taxon>
        <taxon>Sphingobacterium</taxon>
    </lineage>
</organism>
<proteinExistence type="predicted"/>
<dbReference type="Pfam" id="PF14085">
    <property type="entry name" value="DUF4265"/>
    <property type="match status" value="1"/>
</dbReference>
<dbReference type="InterPro" id="IPR025361">
    <property type="entry name" value="DUF4265"/>
</dbReference>
<gene>
    <name evidence="1" type="ORF">FAZ15_21925</name>
</gene>
<name>A0A4U0N7Y3_9SPHI</name>
<keyword evidence="2" id="KW-1185">Reference proteome</keyword>
<sequence length="147" mass="17032">MKDKVVLTYKDLDGSFSEEIIWVVKLDDNFYKVNNIPFYAGNLALGDIISVEDDQGILYFDELIAVSGNSTVQIIFFDIKQSKNVIEDLEQLNCKWESMKEQPYFAVDIPESVDYQKVKDLLDIYVERGCLDYKEACISEHHFANLR</sequence>
<dbReference type="Proteomes" id="UP000306808">
    <property type="component" value="Unassembled WGS sequence"/>
</dbReference>
<accession>A0A4U0N7Y3</accession>
<dbReference type="EMBL" id="SUME01000015">
    <property type="protein sequence ID" value="TJZ49885.1"/>
    <property type="molecule type" value="Genomic_DNA"/>
</dbReference>
<comment type="caution">
    <text evidence="1">The sequence shown here is derived from an EMBL/GenBank/DDBJ whole genome shotgun (WGS) entry which is preliminary data.</text>
</comment>
<evidence type="ECO:0000313" key="1">
    <source>
        <dbReference type="EMBL" id="TJZ49885.1"/>
    </source>
</evidence>
<dbReference type="RefSeq" id="WP_136903516.1">
    <property type="nucleotide sequence ID" value="NZ_SUME01000015.1"/>
</dbReference>
<protein>
    <submittedName>
        <fullName evidence="1">DUF4265 domain-containing protein</fullName>
    </submittedName>
</protein>
<dbReference type="OrthoDB" id="1030945at2"/>